<dbReference type="PANTHER" id="PTHR43568">
    <property type="entry name" value="P PROTEIN"/>
    <property type="match status" value="1"/>
</dbReference>
<feature type="transmembrane region" description="Helical" evidence="6">
    <location>
        <begin position="482"/>
        <end position="502"/>
    </location>
</feature>
<organism evidence="8 9">
    <name type="scientific">Drosophila hydei</name>
    <name type="common">Fruit fly</name>
    <dbReference type="NCBI Taxonomy" id="7224"/>
    <lineage>
        <taxon>Eukaryota</taxon>
        <taxon>Metazoa</taxon>
        <taxon>Ecdysozoa</taxon>
        <taxon>Arthropoda</taxon>
        <taxon>Hexapoda</taxon>
        <taxon>Insecta</taxon>
        <taxon>Pterygota</taxon>
        <taxon>Neoptera</taxon>
        <taxon>Endopterygota</taxon>
        <taxon>Diptera</taxon>
        <taxon>Brachycera</taxon>
        <taxon>Muscomorpha</taxon>
        <taxon>Ephydroidea</taxon>
        <taxon>Drosophilidae</taxon>
        <taxon>Drosophila</taxon>
    </lineage>
</organism>
<feature type="transmembrane region" description="Helical" evidence="6">
    <location>
        <begin position="459"/>
        <end position="476"/>
    </location>
</feature>
<feature type="transmembrane region" description="Helical" evidence="6">
    <location>
        <begin position="380"/>
        <end position="402"/>
    </location>
</feature>
<dbReference type="OMA" id="WRHLSDE"/>
<keyword evidence="8" id="KW-1185">Reference proteome</keyword>
<evidence type="ECO:0000256" key="6">
    <source>
        <dbReference type="SAM" id="Phobius"/>
    </source>
</evidence>
<evidence type="ECO:0000256" key="4">
    <source>
        <dbReference type="ARBA" id="ARBA00022989"/>
    </source>
</evidence>
<comment type="subcellular location">
    <subcellularLocation>
        <location evidence="1">Membrane</location>
        <topology evidence="1">Multi-pass membrane protein</topology>
    </subcellularLocation>
</comment>
<feature type="domain" description="Citrate transporter-like" evidence="7">
    <location>
        <begin position="217"/>
        <end position="612"/>
    </location>
</feature>
<keyword evidence="3 6" id="KW-0812">Transmembrane</keyword>
<feature type="transmembrane region" description="Helical" evidence="6">
    <location>
        <begin position="341"/>
        <end position="360"/>
    </location>
</feature>
<feature type="transmembrane region" description="Helical" evidence="6">
    <location>
        <begin position="564"/>
        <end position="586"/>
    </location>
</feature>
<evidence type="ECO:0000256" key="5">
    <source>
        <dbReference type="ARBA" id="ARBA00023136"/>
    </source>
</evidence>
<dbReference type="RefSeq" id="XP_023160755.2">
    <property type="nucleotide sequence ID" value="XM_023304987.2"/>
</dbReference>
<dbReference type="InterPro" id="IPR004680">
    <property type="entry name" value="Cit_transptr-like_dom"/>
</dbReference>
<feature type="transmembrane region" description="Helical" evidence="6">
    <location>
        <begin position="606"/>
        <end position="634"/>
    </location>
</feature>
<feature type="transmembrane region" description="Helical" evidence="6">
    <location>
        <begin position="35"/>
        <end position="57"/>
    </location>
</feature>
<evidence type="ECO:0000256" key="2">
    <source>
        <dbReference type="ARBA" id="ARBA00022448"/>
    </source>
</evidence>
<dbReference type="GO" id="GO:0055085">
    <property type="term" value="P:transmembrane transport"/>
    <property type="evidence" value="ECO:0007669"/>
    <property type="project" value="InterPro"/>
</dbReference>
<feature type="transmembrane region" description="Helical" evidence="6">
    <location>
        <begin position="535"/>
        <end position="552"/>
    </location>
</feature>
<gene>
    <name evidence="9" type="primary">LOC111592641</name>
</gene>
<feature type="transmembrane region" description="Helical" evidence="6">
    <location>
        <begin position="228"/>
        <end position="245"/>
    </location>
</feature>
<evidence type="ECO:0000256" key="3">
    <source>
        <dbReference type="ARBA" id="ARBA00022692"/>
    </source>
</evidence>
<dbReference type="PANTHER" id="PTHR43568:SF1">
    <property type="entry name" value="P PROTEIN"/>
    <property type="match status" value="1"/>
</dbReference>
<evidence type="ECO:0000256" key="1">
    <source>
        <dbReference type="ARBA" id="ARBA00004141"/>
    </source>
</evidence>
<accession>A0A6J1L4W1</accession>
<reference evidence="9" key="1">
    <citation type="submission" date="2025-08" db="UniProtKB">
        <authorList>
            <consortium name="RefSeq"/>
        </authorList>
    </citation>
    <scope>IDENTIFICATION</scope>
    <source>
        <strain evidence="9">15085-1641.00</strain>
        <tissue evidence="9">Whole body</tissue>
    </source>
</reference>
<dbReference type="GeneID" id="111592641"/>
<dbReference type="KEGG" id="dhe:111592641"/>
<proteinExistence type="predicted"/>
<keyword evidence="4 6" id="KW-1133">Transmembrane helix</keyword>
<dbReference type="GO" id="GO:0016020">
    <property type="term" value="C:membrane"/>
    <property type="evidence" value="ECO:0007669"/>
    <property type="project" value="UniProtKB-SubCell"/>
</dbReference>
<keyword evidence="5 6" id="KW-0472">Membrane</keyword>
<dbReference type="Proteomes" id="UP000504633">
    <property type="component" value="Unplaced"/>
</dbReference>
<feature type="transmembrane region" description="Helical" evidence="6">
    <location>
        <begin position="646"/>
        <end position="672"/>
    </location>
</feature>
<evidence type="ECO:0000313" key="9">
    <source>
        <dbReference type="RefSeq" id="XP_023160755.2"/>
    </source>
</evidence>
<protein>
    <submittedName>
        <fullName evidence="9">P protein-like</fullName>
    </submittedName>
</protein>
<feature type="transmembrane region" description="Helical" evidence="6">
    <location>
        <begin position="265"/>
        <end position="292"/>
    </location>
</feature>
<dbReference type="OrthoDB" id="442352at2759"/>
<dbReference type="AlphaFoldDB" id="A0A6J1L4W1"/>
<dbReference type="CDD" id="cd01116">
    <property type="entry name" value="P_permease"/>
    <property type="match status" value="1"/>
</dbReference>
<feature type="transmembrane region" description="Helical" evidence="6">
    <location>
        <begin position="509"/>
        <end position="529"/>
    </location>
</feature>
<evidence type="ECO:0000313" key="8">
    <source>
        <dbReference type="Proteomes" id="UP000504633"/>
    </source>
</evidence>
<feature type="transmembrane region" description="Helical" evidence="6">
    <location>
        <begin position="298"/>
        <end position="329"/>
    </location>
</feature>
<evidence type="ECO:0000259" key="7">
    <source>
        <dbReference type="Pfam" id="PF03600"/>
    </source>
</evidence>
<sequence>MESISSYQARRSYLDGEERELTQQQNRRRQIRRKVFLTLKIIIFLIIWIFFVVIMFIQPEHISNDQTLALEQHTLKVLNLHWQSKSNKVKVTLTGNLDMESTNFPRLATASHKHISVSVRIYNHLLNKTEYESDIWTVYLLKSDLTRTHLGTVRHLFNMKQLEVDTAALYHGDQKSLQITLLNPGRDILAFKMKVNTDPVEMNTGVIAAGVLLSALYIIIIAGLTDPTFAAVVLASTAIGMLCVLDDRPSVQTIVSWIDMHTLMLIFCMMVMVTIITETGIFGYVAVLAYRLSKGRHWLLVGLLCMISVLLSAFLELVTILMIMVPVVIRLCECMSLRTTTVLICVAIFSNIGGTLTPIGDPPNVIIATNTHVMGHGVDFSQFVIHMFPGVALSITAAWLYLYMVLRKTLQTGGAEQTKLKADLKKKREPSMFRITAATNYMETLDLMEAKYTLEDKPLLIKSSIAFIFALALFALHSLPVFSGATLAWTALMAVMLLLILYDTQDLSAVLIRVDWSMLLFFSALFVLIEACTELGLTDWLAEGLILIILSVDPKYQVVTSIVLILWMAALFSFFIESIPIVTMLIKLTIKVALSDRMNIPLLPMIWALSYGVCFAGNGTLFSTTANIAAAGIAKQHGYKITGYEFFKYGFPVTILTITIATIYLLIAHGIFTWH</sequence>
<name>A0A6J1L4W1_DROHY</name>
<keyword evidence="2" id="KW-0813">Transport</keyword>
<dbReference type="InterPro" id="IPR051475">
    <property type="entry name" value="Diverse_Ion_Transporter"/>
</dbReference>
<feature type="transmembrane region" description="Helical" evidence="6">
    <location>
        <begin position="202"/>
        <end position="222"/>
    </location>
</feature>
<dbReference type="Pfam" id="PF03600">
    <property type="entry name" value="CitMHS"/>
    <property type="match status" value="1"/>
</dbReference>